<dbReference type="GO" id="GO:0005886">
    <property type="term" value="C:plasma membrane"/>
    <property type="evidence" value="ECO:0007669"/>
    <property type="project" value="UniProtKB-SubCell"/>
</dbReference>
<evidence type="ECO:0000313" key="7">
    <source>
        <dbReference type="EMBL" id="RMX04162.1"/>
    </source>
</evidence>
<proteinExistence type="predicted"/>
<accession>A0A3M6QP40</accession>
<dbReference type="Proteomes" id="UP000278006">
    <property type="component" value="Unassembled WGS sequence"/>
</dbReference>
<dbReference type="EMBL" id="RDQO01000005">
    <property type="protein sequence ID" value="RMX04162.1"/>
    <property type="molecule type" value="Genomic_DNA"/>
</dbReference>
<reference evidence="7 8" key="1">
    <citation type="submission" date="2018-10" db="EMBL/GenBank/DDBJ databases">
        <title>Draft genome of Cortibacter populi DSM10536.</title>
        <authorList>
            <person name="Bernier A.-M."/>
            <person name="Bernard K."/>
        </authorList>
    </citation>
    <scope>NUCLEOTIDE SEQUENCE [LARGE SCALE GENOMIC DNA]</scope>
    <source>
        <strain evidence="7 8">DSM 105136</strain>
    </source>
</reference>
<sequence length="209" mass="22665">MPDFALFSPLSQQTTSIWLPMALFAFASSVTPGPNNIMLASSGLNHGFRRSVPHMLGISGGFMLMLVVVGLGLGMLFQAWPALYDWLKIASAAYLLYLAWRIASAGPVTGEGQTSRPLSFMQAALFQWVNPKAWTMALGVVAVYMPQTDFLANLLIGALLCGLVNLPSISIWTLFGVALRRCLRQPGAVRAFNIGMALLLLASLYPMLR</sequence>
<keyword evidence="8" id="KW-1185">Reference proteome</keyword>
<keyword evidence="3 6" id="KW-0812">Transmembrane</keyword>
<comment type="subcellular location">
    <subcellularLocation>
        <location evidence="1">Cell membrane</location>
        <topology evidence="1">Multi-pass membrane protein</topology>
    </subcellularLocation>
</comment>
<comment type="caution">
    <text evidence="7">The sequence shown here is derived from an EMBL/GenBank/DDBJ whole genome shotgun (WGS) entry which is preliminary data.</text>
</comment>
<dbReference type="InterPro" id="IPR001123">
    <property type="entry name" value="LeuE-type"/>
</dbReference>
<feature type="transmembrane region" description="Helical" evidence="6">
    <location>
        <begin position="191"/>
        <end position="208"/>
    </location>
</feature>
<dbReference type="PANTHER" id="PTHR30086">
    <property type="entry name" value="ARGININE EXPORTER PROTEIN ARGO"/>
    <property type="match status" value="1"/>
</dbReference>
<dbReference type="GO" id="GO:0033228">
    <property type="term" value="P:cysteine export across plasma membrane"/>
    <property type="evidence" value="ECO:0007669"/>
    <property type="project" value="TreeGrafter"/>
</dbReference>
<keyword evidence="4 6" id="KW-1133">Transmembrane helix</keyword>
<evidence type="ECO:0000256" key="5">
    <source>
        <dbReference type="ARBA" id="ARBA00023136"/>
    </source>
</evidence>
<name>A0A3M6QP40_9BURK</name>
<dbReference type="PANTHER" id="PTHR30086:SF20">
    <property type="entry name" value="ARGININE EXPORTER PROTEIN ARGO-RELATED"/>
    <property type="match status" value="1"/>
</dbReference>
<dbReference type="OrthoDB" id="9812084at2"/>
<evidence type="ECO:0000256" key="1">
    <source>
        <dbReference type="ARBA" id="ARBA00004651"/>
    </source>
</evidence>
<organism evidence="7 8">
    <name type="scientific">Corticibacter populi</name>
    <dbReference type="NCBI Taxonomy" id="1550736"/>
    <lineage>
        <taxon>Bacteria</taxon>
        <taxon>Pseudomonadati</taxon>
        <taxon>Pseudomonadota</taxon>
        <taxon>Betaproteobacteria</taxon>
        <taxon>Burkholderiales</taxon>
        <taxon>Comamonadaceae</taxon>
        <taxon>Corticibacter</taxon>
    </lineage>
</organism>
<feature type="transmembrane region" description="Helical" evidence="6">
    <location>
        <begin position="55"/>
        <end position="80"/>
    </location>
</feature>
<keyword evidence="5 6" id="KW-0472">Membrane</keyword>
<evidence type="ECO:0000256" key="3">
    <source>
        <dbReference type="ARBA" id="ARBA00022692"/>
    </source>
</evidence>
<evidence type="ECO:0000313" key="8">
    <source>
        <dbReference type="Proteomes" id="UP000278006"/>
    </source>
</evidence>
<dbReference type="GO" id="GO:0015171">
    <property type="term" value="F:amino acid transmembrane transporter activity"/>
    <property type="evidence" value="ECO:0007669"/>
    <property type="project" value="TreeGrafter"/>
</dbReference>
<protein>
    <submittedName>
        <fullName evidence="7">LysE family translocator</fullName>
    </submittedName>
</protein>
<evidence type="ECO:0000256" key="4">
    <source>
        <dbReference type="ARBA" id="ARBA00022989"/>
    </source>
</evidence>
<evidence type="ECO:0000256" key="6">
    <source>
        <dbReference type="SAM" id="Phobius"/>
    </source>
</evidence>
<evidence type="ECO:0000256" key="2">
    <source>
        <dbReference type="ARBA" id="ARBA00022475"/>
    </source>
</evidence>
<feature type="transmembrane region" description="Helical" evidence="6">
    <location>
        <begin position="17"/>
        <end position="34"/>
    </location>
</feature>
<dbReference type="RefSeq" id="WP_122230872.1">
    <property type="nucleotide sequence ID" value="NZ_RDQO01000005.1"/>
</dbReference>
<keyword evidence="2" id="KW-1003">Cell membrane</keyword>
<dbReference type="AlphaFoldDB" id="A0A3M6QP40"/>
<gene>
    <name evidence="7" type="ORF">D8I35_15250</name>
</gene>
<feature type="transmembrane region" description="Helical" evidence="6">
    <location>
        <begin position="150"/>
        <end position="179"/>
    </location>
</feature>
<dbReference type="Pfam" id="PF01810">
    <property type="entry name" value="LysE"/>
    <property type="match status" value="1"/>
</dbReference>